<organism evidence="1 2">
    <name type="scientific">Tetrahymena thermophila (strain SB210)</name>
    <dbReference type="NCBI Taxonomy" id="312017"/>
    <lineage>
        <taxon>Eukaryota</taxon>
        <taxon>Sar</taxon>
        <taxon>Alveolata</taxon>
        <taxon>Ciliophora</taxon>
        <taxon>Intramacronucleata</taxon>
        <taxon>Oligohymenophorea</taxon>
        <taxon>Hymenostomatida</taxon>
        <taxon>Tetrahymenina</taxon>
        <taxon>Tetrahymenidae</taxon>
        <taxon>Tetrahymena</taxon>
    </lineage>
</organism>
<dbReference type="EMBL" id="GG662512">
    <property type="protein sequence ID" value="EWS72385.1"/>
    <property type="molecule type" value="Genomic_DNA"/>
</dbReference>
<dbReference type="RefSeq" id="XP_012655069.1">
    <property type="nucleotide sequence ID" value="XM_012799615.1"/>
</dbReference>
<dbReference type="Proteomes" id="UP000009168">
    <property type="component" value="Unassembled WGS sequence"/>
</dbReference>
<dbReference type="KEGG" id="tet:TTHERM_000492589"/>
<dbReference type="InParanoid" id="W7WZV6"/>
<evidence type="ECO:0000313" key="1">
    <source>
        <dbReference type="EMBL" id="EWS72385.1"/>
    </source>
</evidence>
<gene>
    <name evidence="1" type="ORF">TTHERM_000492589</name>
</gene>
<sequence>MDLASKPSSVCQKCHSYTMKFDLKSQLFKCFNNSCGYIDNLTVITYSDETVQDKEENTKSMAQQINSRRYAFGQEQLNLNTVDYKEQIVDKWDKIRNEINACKKLIRKWCDFIGDKKIEFEIVQNFIEIVNLDKKCTCKSVKTKAASSFCFIIMKYVGTEANLQQIAETTNVSLDKILKEQQKIQQIKFSIEKNENILTSKPQNDFVKSVEWDKICFEYLQKKIFFYFNQQVNQNLNEMKKFNSKQFSSYKDVNLKDFLEPEEFQVFSILEQNIKKTNPFKISFERNKISSSMVLVFCLLTTIKELSIQTPLELSSAINLKEKTILKYYQKYIYNKKQDIIPKQDQWQRRKSLNYLMLFQ</sequence>
<evidence type="ECO:0000313" key="2">
    <source>
        <dbReference type="Proteomes" id="UP000009168"/>
    </source>
</evidence>
<protein>
    <submittedName>
        <fullName evidence="1">Uncharacterized protein</fullName>
    </submittedName>
</protein>
<name>W7WZV6_TETTS</name>
<proteinExistence type="predicted"/>
<keyword evidence="2" id="KW-1185">Reference proteome</keyword>
<reference evidence="2" key="1">
    <citation type="journal article" date="2006" name="PLoS Biol.">
        <title>Macronuclear genome sequence of the ciliate Tetrahymena thermophila, a model eukaryote.</title>
        <authorList>
            <person name="Eisen J.A."/>
            <person name="Coyne R.S."/>
            <person name="Wu M."/>
            <person name="Wu D."/>
            <person name="Thiagarajan M."/>
            <person name="Wortman J.R."/>
            <person name="Badger J.H."/>
            <person name="Ren Q."/>
            <person name="Amedeo P."/>
            <person name="Jones K.M."/>
            <person name="Tallon L.J."/>
            <person name="Delcher A.L."/>
            <person name="Salzberg S.L."/>
            <person name="Silva J.C."/>
            <person name="Haas B.J."/>
            <person name="Majoros W.H."/>
            <person name="Farzad M."/>
            <person name="Carlton J.M."/>
            <person name="Smith R.K. Jr."/>
            <person name="Garg J."/>
            <person name="Pearlman R.E."/>
            <person name="Karrer K.M."/>
            <person name="Sun L."/>
            <person name="Manning G."/>
            <person name="Elde N.C."/>
            <person name="Turkewitz A.P."/>
            <person name="Asai D.J."/>
            <person name="Wilkes D.E."/>
            <person name="Wang Y."/>
            <person name="Cai H."/>
            <person name="Collins K."/>
            <person name="Stewart B.A."/>
            <person name="Lee S.R."/>
            <person name="Wilamowska K."/>
            <person name="Weinberg Z."/>
            <person name="Ruzzo W.L."/>
            <person name="Wloga D."/>
            <person name="Gaertig J."/>
            <person name="Frankel J."/>
            <person name="Tsao C.-C."/>
            <person name="Gorovsky M.A."/>
            <person name="Keeling P.J."/>
            <person name="Waller R.F."/>
            <person name="Patron N.J."/>
            <person name="Cherry J.M."/>
            <person name="Stover N.A."/>
            <person name="Krieger C.J."/>
            <person name="del Toro C."/>
            <person name="Ryder H.F."/>
            <person name="Williamson S.C."/>
            <person name="Barbeau R.A."/>
            <person name="Hamilton E.P."/>
            <person name="Orias E."/>
        </authorList>
    </citation>
    <scope>NUCLEOTIDE SEQUENCE [LARGE SCALE GENOMIC DNA]</scope>
    <source>
        <strain evidence="2">SB210</strain>
    </source>
</reference>
<dbReference type="GeneID" id="24439262"/>
<accession>W7WZV6</accession>
<dbReference type="AlphaFoldDB" id="W7WZV6"/>